<dbReference type="Gene3D" id="2.60.40.1120">
    <property type="entry name" value="Carboxypeptidase-like, regulatory domain"/>
    <property type="match status" value="1"/>
</dbReference>
<feature type="signal peptide" evidence="4">
    <location>
        <begin position="1"/>
        <end position="21"/>
    </location>
</feature>
<dbReference type="SUPFAM" id="SSF56935">
    <property type="entry name" value="Porins"/>
    <property type="match status" value="1"/>
</dbReference>
<evidence type="ECO:0000259" key="5">
    <source>
        <dbReference type="Pfam" id="PF14905"/>
    </source>
</evidence>
<feature type="chain" id="PRO_5015553259" description="Outer membrane protein beta-barrel domain-containing protein" evidence="4">
    <location>
        <begin position="22"/>
        <end position="794"/>
    </location>
</feature>
<dbReference type="InterPro" id="IPR036942">
    <property type="entry name" value="Beta-barrel_TonB_sf"/>
</dbReference>
<evidence type="ECO:0000313" key="6">
    <source>
        <dbReference type="EMBL" id="PQJ81017.1"/>
    </source>
</evidence>
<evidence type="ECO:0000256" key="2">
    <source>
        <dbReference type="ARBA" id="ARBA00023136"/>
    </source>
</evidence>
<dbReference type="PANTHER" id="PTHR40980:SF4">
    <property type="entry name" value="TONB-DEPENDENT RECEPTOR-LIKE BETA-BARREL DOMAIN-CONTAINING PROTEIN"/>
    <property type="match status" value="1"/>
</dbReference>
<dbReference type="AlphaFoldDB" id="A0A2S7WTV1"/>
<protein>
    <recommendedName>
        <fullName evidence="5">Outer membrane protein beta-barrel domain-containing protein</fullName>
    </recommendedName>
</protein>
<sequence length="794" mass="89257">MNTKMKTLQILIALLFSGILAAQTITGKVSDNIDVIPFANVILKDGTQKIVAGTTTTDEGTFELKTVKGTYTLEISFLGYQMLSKTIIVDKNINLGILILKENAQALDEIVVKTEKRVIERKIDRFVFNVAKSIAAVGGNGVDVLRVAPGIQMQNNTLSILGKGATQVMINGRLSPLAGDELMSFLSGFSASDIIKIEVITNPPAKYDAAGNGGLINIILKKGIQDSWRNATTVSYNQNRYNFTTLNNNFFYNKGKFSLSTSINATKGALENLEGIAIEYPNNFWEIDLIGKMGRDQFSGRFLIDYAISDKTTFGVQYLGNQTNPNINSMTTSTIFDSNNNLERSLQNEADNHRDSQNHSVNFHIISKLDDSGKNISFDADYFTFNSNNTLDFNTEQFNNSGVSQGISSAALNIANQKIDNFSTQIDLDYPIEKVNLSYGVKASFTNSVSDVLYFDTLSGNPILDPNRSNAFEYKENVLAAYFSGNTKLNDKLTMQFGLRFEDTKTTGINAEINTENKNNYSKLFPSLYFSYAKNDNNNFNFAYGKRINRPNFRDLNPFRFYINDNSYSVGNPFLQPSFSDNFEVSHLYKNNLSTSFSLNITNDGYSVVFNTDAQNQDQIVTRENYFKTYRYTFTESFSYNKVSWFKSQNSVNLLGYVTKFTKDIGTNPKNGLQLYVTSNNTFSLSENTKLQVNSWYSSQHNRGLFSMGEMVDLSFALQHQFKNNIKMSLSFNDVLNTASLRDYVSSVNGIPQNYSQNESSRNFRISLSYDFGNKKVNVKNRGFSNDDEQRRSN</sequence>
<keyword evidence="4" id="KW-0732">Signal</keyword>
<dbReference type="GO" id="GO:0009279">
    <property type="term" value="C:cell outer membrane"/>
    <property type="evidence" value="ECO:0007669"/>
    <property type="project" value="UniProtKB-SubCell"/>
</dbReference>
<evidence type="ECO:0000256" key="1">
    <source>
        <dbReference type="ARBA" id="ARBA00004442"/>
    </source>
</evidence>
<dbReference type="Pfam" id="PF13715">
    <property type="entry name" value="CarbopepD_reg_2"/>
    <property type="match status" value="1"/>
</dbReference>
<evidence type="ECO:0000313" key="7">
    <source>
        <dbReference type="Proteomes" id="UP000238882"/>
    </source>
</evidence>
<dbReference type="PANTHER" id="PTHR40980">
    <property type="entry name" value="PLUG DOMAIN-CONTAINING PROTEIN"/>
    <property type="match status" value="1"/>
</dbReference>
<feature type="domain" description="Outer membrane protein beta-barrel" evidence="5">
    <location>
        <begin position="368"/>
        <end position="770"/>
    </location>
</feature>
<dbReference type="Pfam" id="PF14905">
    <property type="entry name" value="OMP_b-brl_3"/>
    <property type="match status" value="1"/>
</dbReference>
<dbReference type="InterPro" id="IPR037066">
    <property type="entry name" value="Plug_dom_sf"/>
</dbReference>
<dbReference type="InterPro" id="IPR041700">
    <property type="entry name" value="OMP_b-brl_3"/>
</dbReference>
<keyword evidence="3" id="KW-0998">Cell outer membrane</keyword>
<dbReference type="Gene3D" id="2.170.130.10">
    <property type="entry name" value="TonB-dependent receptor, plug domain"/>
    <property type="match status" value="1"/>
</dbReference>
<dbReference type="Proteomes" id="UP000238882">
    <property type="component" value="Unassembled WGS sequence"/>
</dbReference>
<dbReference type="EMBL" id="MSCN01000001">
    <property type="protein sequence ID" value="PQJ81017.1"/>
    <property type="molecule type" value="Genomic_DNA"/>
</dbReference>
<keyword evidence="7" id="KW-1185">Reference proteome</keyword>
<organism evidence="6 7">
    <name type="scientific">Polaribacter porphyrae</name>
    <dbReference type="NCBI Taxonomy" id="1137780"/>
    <lineage>
        <taxon>Bacteria</taxon>
        <taxon>Pseudomonadati</taxon>
        <taxon>Bacteroidota</taxon>
        <taxon>Flavobacteriia</taxon>
        <taxon>Flavobacteriales</taxon>
        <taxon>Flavobacteriaceae</taxon>
    </lineage>
</organism>
<evidence type="ECO:0000256" key="3">
    <source>
        <dbReference type="ARBA" id="ARBA00023237"/>
    </source>
</evidence>
<dbReference type="SUPFAM" id="SSF49464">
    <property type="entry name" value="Carboxypeptidase regulatory domain-like"/>
    <property type="match status" value="1"/>
</dbReference>
<accession>A0A2S7WTV1</accession>
<reference evidence="6 7" key="1">
    <citation type="submission" date="2016-12" db="EMBL/GenBank/DDBJ databases">
        <title>Trade-off between light-utilization and light-protection in marine flavobacteria.</title>
        <authorList>
            <person name="Kumagai Y."/>
            <person name="Yoshizawa S."/>
            <person name="Kogure K."/>
            <person name="Iwasaki W."/>
        </authorList>
    </citation>
    <scope>NUCLEOTIDE SEQUENCE [LARGE SCALE GENOMIC DNA]</scope>
    <source>
        <strain evidence="6 7">NBRC 108759</strain>
    </source>
</reference>
<comment type="subcellular location">
    <subcellularLocation>
        <location evidence="1">Cell outer membrane</location>
    </subcellularLocation>
</comment>
<keyword evidence="2" id="KW-0472">Membrane</keyword>
<dbReference type="OrthoDB" id="8764943at2"/>
<evidence type="ECO:0000256" key="4">
    <source>
        <dbReference type="SAM" id="SignalP"/>
    </source>
</evidence>
<dbReference type="InterPro" id="IPR008969">
    <property type="entry name" value="CarboxyPept-like_regulatory"/>
</dbReference>
<comment type="caution">
    <text evidence="6">The sequence shown here is derived from an EMBL/GenBank/DDBJ whole genome shotgun (WGS) entry which is preliminary data.</text>
</comment>
<dbReference type="Gene3D" id="2.40.170.20">
    <property type="entry name" value="TonB-dependent receptor, beta-barrel domain"/>
    <property type="match status" value="1"/>
</dbReference>
<proteinExistence type="predicted"/>
<name>A0A2S7WTV1_9FLAO</name>
<gene>
    <name evidence="6" type="ORF">BTO18_13625</name>
</gene>